<comment type="caution">
    <text evidence="4">The sequence shown here is derived from an EMBL/GenBank/DDBJ whole genome shotgun (WGS) entry which is preliminary data.</text>
</comment>
<protein>
    <recommendedName>
        <fullName evidence="6">F-box domain-containing protein</fullName>
    </recommendedName>
</protein>
<sequence>MSSSSSFSTSSSSREDVEEGGDGGGGNGGRERTRRRSNNEIWPEPFVEALASQVAVDAARSLGRLSVAPALANLFQVCSTWRAVSRSDLLWQYLTRHIWCRTRLLHHTWRDEFIFRHRTHLNFRSGNYARTTLRFDPSDAEDNHSLACRCLALSDHHLASGFADGSVRLFHLPSSGHLSTFRPHHRDDRIGRFSRAVIGILLSDHRIVFASHDGDIHVASLHPPSPSPPTRRAHYGNLVNDGALVDFTGCNRWWVGLYAGVPGRSFRVWNGETEDTVFVGGTLTDPESVNGWRLLAEPIEFIGRIRITSEESAVACTKMSLMVFDLRNGELILNEDFRREVVVGAVDVSNDAVVIVDVRGAASVRRVRDLGQIRRFRLSGGGAGVSGLLGSMNLGYVLMWAGGVTRVWDREIDQGGPLYSFRERVGEVAAFVANDRHVAACATDTIIHLWDFGA</sequence>
<dbReference type="InterPro" id="IPR019775">
    <property type="entry name" value="WD40_repeat_CS"/>
</dbReference>
<keyword evidence="5" id="KW-1185">Reference proteome</keyword>
<feature type="compositionally biased region" description="Low complexity" evidence="3">
    <location>
        <begin position="1"/>
        <end position="12"/>
    </location>
</feature>
<dbReference type="SUPFAM" id="SSF81383">
    <property type="entry name" value="F-box domain"/>
    <property type="match status" value="1"/>
</dbReference>
<dbReference type="InterPro" id="IPR036322">
    <property type="entry name" value="WD40_repeat_dom_sf"/>
</dbReference>
<evidence type="ECO:0008006" key="6">
    <source>
        <dbReference type="Google" id="ProtNLM"/>
    </source>
</evidence>
<dbReference type="PANTHER" id="PTHR19855">
    <property type="entry name" value="WD40 REPEAT PROTEIN 12, 37"/>
    <property type="match status" value="1"/>
</dbReference>
<evidence type="ECO:0000256" key="3">
    <source>
        <dbReference type="SAM" id="MobiDB-lite"/>
    </source>
</evidence>
<gene>
    <name evidence="4" type="ORF">RJ641_017149</name>
</gene>
<accession>A0AAN8UXK5</accession>
<dbReference type="AlphaFoldDB" id="A0AAN8UXK5"/>
<dbReference type="InterPro" id="IPR001680">
    <property type="entry name" value="WD40_rpt"/>
</dbReference>
<proteinExistence type="predicted"/>
<evidence type="ECO:0000256" key="2">
    <source>
        <dbReference type="ARBA" id="ARBA00022737"/>
    </source>
</evidence>
<evidence type="ECO:0000256" key="1">
    <source>
        <dbReference type="ARBA" id="ARBA00022574"/>
    </source>
</evidence>
<dbReference type="InterPro" id="IPR036047">
    <property type="entry name" value="F-box-like_dom_sf"/>
</dbReference>
<dbReference type="Gene3D" id="1.20.1280.50">
    <property type="match status" value="1"/>
</dbReference>
<dbReference type="EMBL" id="JBAMMX010000022">
    <property type="protein sequence ID" value="KAK6918727.1"/>
    <property type="molecule type" value="Genomic_DNA"/>
</dbReference>
<dbReference type="PROSITE" id="PS00678">
    <property type="entry name" value="WD_REPEATS_1"/>
    <property type="match status" value="1"/>
</dbReference>
<dbReference type="Proteomes" id="UP001370490">
    <property type="component" value="Unassembled WGS sequence"/>
</dbReference>
<name>A0AAN8UXK5_9MAGN</name>
<dbReference type="InterPro" id="IPR015943">
    <property type="entry name" value="WD40/YVTN_repeat-like_dom_sf"/>
</dbReference>
<dbReference type="PANTHER" id="PTHR19855:SF31">
    <property type="entry name" value="TRANSCRIPTIONAL REGULATOR STERILE APETALA"/>
    <property type="match status" value="1"/>
</dbReference>
<reference evidence="4 5" key="1">
    <citation type="submission" date="2023-12" db="EMBL/GenBank/DDBJ databases">
        <title>A high-quality genome assembly for Dillenia turbinata (Dilleniales).</title>
        <authorList>
            <person name="Chanderbali A."/>
        </authorList>
    </citation>
    <scope>NUCLEOTIDE SEQUENCE [LARGE SCALE GENOMIC DNA]</scope>
    <source>
        <strain evidence="4">LSX21</strain>
        <tissue evidence="4">Leaf</tissue>
    </source>
</reference>
<dbReference type="Gene3D" id="2.130.10.10">
    <property type="entry name" value="YVTN repeat-like/Quinoprotein amine dehydrogenase"/>
    <property type="match status" value="1"/>
</dbReference>
<dbReference type="SMART" id="SM00320">
    <property type="entry name" value="WD40"/>
    <property type="match status" value="2"/>
</dbReference>
<organism evidence="4 5">
    <name type="scientific">Dillenia turbinata</name>
    <dbReference type="NCBI Taxonomy" id="194707"/>
    <lineage>
        <taxon>Eukaryota</taxon>
        <taxon>Viridiplantae</taxon>
        <taxon>Streptophyta</taxon>
        <taxon>Embryophyta</taxon>
        <taxon>Tracheophyta</taxon>
        <taxon>Spermatophyta</taxon>
        <taxon>Magnoliopsida</taxon>
        <taxon>eudicotyledons</taxon>
        <taxon>Gunneridae</taxon>
        <taxon>Pentapetalae</taxon>
        <taxon>Dilleniales</taxon>
        <taxon>Dilleniaceae</taxon>
        <taxon>Dillenia</taxon>
    </lineage>
</organism>
<keyword evidence="2" id="KW-0677">Repeat</keyword>
<keyword evidence="1" id="KW-0853">WD repeat</keyword>
<evidence type="ECO:0000313" key="4">
    <source>
        <dbReference type="EMBL" id="KAK6918727.1"/>
    </source>
</evidence>
<dbReference type="SUPFAM" id="SSF50978">
    <property type="entry name" value="WD40 repeat-like"/>
    <property type="match status" value="1"/>
</dbReference>
<evidence type="ECO:0000313" key="5">
    <source>
        <dbReference type="Proteomes" id="UP001370490"/>
    </source>
</evidence>
<feature type="region of interest" description="Disordered" evidence="3">
    <location>
        <begin position="1"/>
        <end position="38"/>
    </location>
</feature>